<comment type="caution">
    <text evidence="2">The sequence shown here is derived from an EMBL/GenBank/DDBJ whole genome shotgun (WGS) entry which is preliminary data.</text>
</comment>
<evidence type="ECO:0000256" key="1">
    <source>
        <dbReference type="SAM" id="SignalP"/>
    </source>
</evidence>
<reference evidence="2 3" key="1">
    <citation type="submission" date="2017-05" db="EMBL/GenBank/DDBJ databases">
        <authorList>
            <person name="Song R."/>
            <person name="Chenine A.L."/>
            <person name="Ruprecht R.M."/>
        </authorList>
    </citation>
    <scope>NUCLEOTIDE SEQUENCE [LARGE SCALE GENOMIC DNA]</scope>
    <source>
        <strain evidence="2 3">KA00229</strain>
    </source>
</reference>
<dbReference type="PANTHER" id="PTHR37841">
    <property type="entry name" value="GLR2918 PROTEIN"/>
    <property type="match status" value="1"/>
</dbReference>
<evidence type="ECO:0000313" key="3">
    <source>
        <dbReference type="Proteomes" id="UP000242958"/>
    </source>
</evidence>
<name>A0A2J8BBU7_9FIRM</name>
<dbReference type="PANTHER" id="PTHR37841:SF1">
    <property type="entry name" value="DUF3298 DOMAIN-CONTAINING PROTEIN"/>
    <property type="match status" value="1"/>
</dbReference>
<keyword evidence="1" id="KW-0732">Signal</keyword>
<proteinExistence type="predicted"/>
<dbReference type="AlphaFoldDB" id="A0A2J8BBU7"/>
<evidence type="ECO:0008006" key="4">
    <source>
        <dbReference type="Google" id="ProtNLM"/>
    </source>
</evidence>
<feature type="chain" id="PRO_5014448681" description="WG repeat-containing protein" evidence="1">
    <location>
        <begin position="28"/>
        <end position="520"/>
    </location>
</feature>
<dbReference type="EMBL" id="NFMF01000002">
    <property type="protein sequence ID" value="PNH22238.1"/>
    <property type="molecule type" value="Genomic_DNA"/>
</dbReference>
<dbReference type="InterPro" id="IPR032774">
    <property type="entry name" value="WG_beta_rep"/>
</dbReference>
<dbReference type="RefSeq" id="WP_102889042.1">
    <property type="nucleotide sequence ID" value="NZ_NFMF01000002.1"/>
</dbReference>
<accession>A0A2J8BBU7</accession>
<dbReference type="Proteomes" id="UP000242958">
    <property type="component" value="Unassembled WGS sequence"/>
</dbReference>
<organism evidence="2 3">
    <name type="scientific">Megasphaera hutchinsoni</name>
    <dbReference type="NCBI Taxonomy" id="1588748"/>
    <lineage>
        <taxon>Bacteria</taxon>
        <taxon>Bacillati</taxon>
        <taxon>Bacillota</taxon>
        <taxon>Negativicutes</taxon>
        <taxon>Veillonellales</taxon>
        <taxon>Veillonellaceae</taxon>
        <taxon>Megasphaera</taxon>
    </lineage>
</organism>
<evidence type="ECO:0000313" key="2">
    <source>
        <dbReference type="EMBL" id="PNH22238.1"/>
    </source>
</evidence>
<dbReference type="Pfam" id="PF14903">
    <property type="entry name" value="WG_beta_rep"/>
    <property type="match status" value="2"/>
</dbReference>
<feature type="signal peptide" evidence="1">
    <location>
        <begin position="1"/>
        <end position="27"/>
    </location>
</feature>
<sequence>MKYSISAYKMAMLIGFMVCSTVGNVMALDTVEQDITIQHEQAKGWVSHIQEEHSRRVYMEGTHRHREKHETHVSKEAFTKEEHATTTKKHMVHKGTDKALAIVVGENYEAHKRQVFLDAWQGGLRETGDDMAYNQGVLGLVYQKGKWGLVDKAGEMIVPPTYKELTYIGDGVFRGTGKVHVEYIDSTGKKVANPAFEGKTHFYRENGRYGIVSATGERVTSPIYRRVVTPFQEQIAFVEIKHKKVVAINEEGQVLFQAPSRLMKAYAHGLAEYRYPAHSFRVGMVAGMIAQHYMTDQGVVFTEQNDVSTTVCKRGYIDHAGNIIIDAKYDVVYPLTKWGTFVGNKGRLQFVNTKGKTVIAAGNYRIQGKYIDFVSGRAALQDEQTGKFSVWSLDTGKNISGKTYDDVVFLHKQFWAGRINNTLVIVAADTGNELFVLPNMIRILPFGNEEYTWVFSKDHTYSILHRSGRIVYTAPKGSIRSVMAFKHGHTAVRYKTKWAILDAQGNIVLDNMPYETVKLV</sequence>
<protein>
    <recommendedName>
        <fullName evidence="4">WG repeat-containing protein</fullName>
    </recommendedName>
</protein>
<gene>
    <name evidence="2" type="ORF">CAL30_01195</name>
</gene>